<evidence type="ECO:0008006" key="3">
    <source>
        <dbReference type="Google" id="ProtNLM"/>
    </source>
</evidence>
<proteinExistence type="predicted"/>
<dbReference type="Gene3D" id="2.180.10.10">
    <property type="entry name" value="RHS repeat-associated core"/>
    <property type="match status" value="1"/>
</dbReference>
<dbReference type="AlphaFoldDB" id="B1HM97"/>
<sequence>MARYYNPDMGVWVWGVFMSIDPVRGDTMNPITMNGYNYANDNPVINVDSDGEFARFIPVAIGVYRVVKILFDLYKYLKNMRYLSKYVNVTKSGSRFVSITTNLTRKQFKKET</sequence>
<name>B1HM97_LYSSC</name>
<dbReference type="Proteomes" id="UP000002164">
    <property type="component" value="Chromosome"/>
</dbReference>
<evidence type="ECO:0000313" key="1">
    <source>
        <dbReference type="EMBL" id="ACA38669.1"/>
    </source>
</evidence>
<dbReference type="EMBL" id="CP000817">
    <property type="protein sequence ID" value="ACA38669.1"/>
    <property type="molecule type" value="Genomic_DNA"/>
</dbReference>
<dbReference type="EnsemblBacteria" id="ACA38669">
    <property type="protein sequence ID" value="ACA38669"/>
    <property type="gene ID" value="Bsph_1057"/>
</dbReference>
<protein>
    <recommendedName>
        <fullName evidence="3">RHS repeat-associated core domain-containing protein</fullName>
    </recommendedName>
</protein>
<dbReference type="KEGG" id="lsp:Bsph_1057"/>
<accession>B1HM97</accession>
<reference evidence="1 2" key="1">
    <citation type="journal article" date="2008" name="J. Bacteriol.">
        <title>Complete genome sequence of the mosquitocidal bacterium Bacillus sphaericus C3-41 and comparison with those of closely related Bacillus species.</title>
        <authorList>
            <person name="Hu X."/>
            <person name="Fan W."/>
            <person name="Han B."/>
            <person name="Liu H."/>
            <person name="Zheng D."/>
            <person name="Li Q."/>
            <person name="Dong W."/>
            <person name="Yan J."/>
            <person name="Gao M."/>
            <person name="Berry C."/>
            <person name="Yuan Z."/>
        </authorList>
    </citation>
    <scope>NUCLEOTIDE SEQUENCE [LARGE SCALE GENOMIC DNA]</scope>
    <source>
        <strain evidence="1 2">C3-41</strain>
    </source>
</reference>
<evidence type="ECO:0000313" key="2">
    <source>
        <dbReference type="Proteomes" id="UP000002164"/>
    </source>
</evidence>
<organism evidence="1 2">
    <name type="scientific">Lysinibacillus sphaericus (strain C3-41)</name>
    <dbReference type="NCBI Taxonomy" id="444177"/>
    <lineage>
        <taxon>Bacteria</taxon>
        <taxon>Bacillati</taxon>
        <taxon>Bacillota</taxon>
        <taxon>Bacilli</taxon>
        <taxon>Bacillales</taxon>
        <taxon>Bacillaceae</taxon>
        <taxon>Lysinibacillus</taxon>
    </lineage>
</organism>
<dbReference type="HOGENOM" id="CLU_2369479_0_0_9"/>
<gene>
    <name evidence="1" type="ordered locus">Bsph_1057</name>
</gene>